<evidence type="ECO:0000256" key="4">
    <source>
        <dbReference type="ARBA" id="ARBA00022448"/>
    </source>
</evidence>
<comment type="similarity">
    <text evidence="3 9">Belongs to the riboflavin transporter family.</text>
</comment>
<dbReference type="PANTHER" id="PTHR12929">
    <property type="entry name" value="SOLUTE CARRIER FAMILY 52"/>
    <property type="match status" value="1"/>
</dbReference>
<evidence type="ECO:0000256" key="9">
    <source>
        <dbReference type="RuleBase" id="RU368035"/>
    </source>
</evidence>
<dbReference type="Pfam" id="PF06237">
    <property type="entry name" value="SLC52_ribofla_tr"/>
    <property type="match status" value="1"/>
</dbReference>
<evidence type="ECO:0000256" key="2">
    <source>
        <dbReference type="ARBA" id="ARBA00004651"/>
    </source>
</evidence>
<proteinExistence type="inferred from homology"/>
<evidence type="ECO:0000313" key="11">
    <source>
        <dbReference type="Proteomes" id="UP000887116"/>
    </source>
</evidence>
<comment type="function">
    <text evidence="9">Plasma membrane transporter mediating the uptake by cells of the water soluble vitamin B2/riboflavin that plays a key role in biochemical oxidation-reduction reactions of the carbohydrate, lipid, and amino acid metabolism.</text>
</comment>
<accession>A0A8X6GKE2</accession>
<evidence type="ECO:0000256" key="1">
    <source>
        <dbReference type="ARBA" id="ARBA00000215"/>
    </source>
</evidence>
<dbReference type="PANTHER" id="PTHR12929:SF10">
    <property type="entry name" value="RIBOFLAVIN TRANSPORTER"/>
    <property type="match status" value="1"/>
</dbReference>
<reference evidence="10" key="1">
    <citation type="submission" date="2020-07" db="EMBL/GenBank/DDBJ databases">
        <title>Multicomponent nature underlies the extraordinary mechanical properties of spider dragline silk.</title>
        <authorList>
            <person name="Kono N."/>
            <person name="Nakamura H."/>
            <person name="Mori M."/>
            <person name="Yoshida Y."/>
            <person name="Ohtoshi R."/>
            <person name="Malay A.D."/>
            <person name="Moran D.A.P."/>
            <person name="Tomita M."/>
            <person name="Numata K."/>
            <person name="Arakawa K."/>
        </authorList>
    </citation>
    <scope>NUCLEOTIDE SEQUENCE</scope>
</reference>
<evidence type="ECO:0000313" key="10">
    <source>
        <dbReference type="EMBL" id="GFR05938.1"/>
    </source>
</evidence>
<name>A0A8X6GKE2_TRICU</name>
<feature type="transmembrane region" description="Helical" evidence="9">
    <location>
        <begin position="12"/>
        <end position="32"/>
    </location>
</feature>
<evidence type="ECO:0000256" key="7">
    <source>
        <dbReference type="ARBA" id="ARBA00022989"/>
    </source>
</evidence>
<dbReference type="InterPro" id="IPR009357">
    <property type="entry name" value="Riboflavin_transptr"/>
</dbReference>
<comment type="caution">
    <text evidence="10">The sequence shown here is derived from an EMBL/GenBank/DDBJ whole genome shotgun (WGS) entry which is preliminary data.</text>
</comment>
<feature type="transmembrane region" description="Helical" evidence="9">
    <location>
        <begin position="39"/>
        <end position="61"/>
    </location>
</feature>
<dbReference type="GO" id="GO:0032217">
    <property type="term" value="F:riboflavin transmembrane transporter activity"/>
    <property type="evidence" value="ECO:0007669"/>
    <property type="project" value="UniProtKB-UniRule"/>
</dbReference>
<keyword evidence="5 9" id="KW-1003">Cell membrane</keyword>
<evidence type="ECO:0000256" key="8">
    <source>
        <dbReference type="ARBA" id="ARBA00023136"/>
    </source>
</evidence>
<dbReference type="AlphaFoldDB" id="A0A8X6GKE2"/>
<dbReference type="EMBL" id="BMAO01006085">
    <property type="protein sequence ID" value="GFR05938.1"/>
    <property type="molecule type" value="Genomic_DNA"/>
</dbReference>
<keyword evidence="11" id="KW-1185">Reference proteome</keyword>
<comment type="caution">
    <text evidence="9">Lacks conserved residue(s) required for the propagation of feature annotation.</text>
</comment>
<keyword evidence="4 9" id="KW-0813">Transport</keyword>
<dbReference type="GO" id="GO:0005886">
    <property type="term" value="C:plasma membrane"/>
    <property type="evidence" value="ECO:0007669"/>
    <property type="project" value="UniProtKB-SubCell"/>
</dbReference>
<sequence>TYSCLPYGSVAFHLTVTLSSIANPLCCFLAIFLPLSNVYAVAGLAVYIAVWAGYILATALLSPTPPFIGLAFGAALVVIAWIMVSGAVAFTKACIASILRREGGQVALFRCGVVTQIGSAIGAIVTFSLIQYTTLFKSFSPCS</sequence>
<comment type="subcellular location">
    <subcellularLocation>
        <location evidence="2 9">Cell membrane</location>
        <topology evidence="2 9">Multi-pass membrane protein</topology>
    </subcellularLocation>
</comment>
<feature type="transmembrane region" description="Helical" evidence="9">
    <location>
        <begin position="107"/>
        <end position="130"/>
    </location>
</feature>
<evidence type="ECO:0000256" key="3">
    <source>
        <dbReference type="ARBA" id="ARBA00006366"/>
    </source>
</evidence>
<gene>
    <name evidence="10" type="primary">slc52a3b</name>
    <name evidence="10" type="ORF">TNCT_179641</name>
</gene>
<keyword evidence="7 9" id="KW-1133">Transmembrane helix</keyword>
<dbReference type="OrthoDB" id="6422079at2759"/>
<dbReference type="Proteomes" id="UP000887116">
    <property type="component" value="Unassembled WGS sequence"/>
</dbReference>
<keyword evidence="6 9" id="KW-0812">Transmembrane</keyword>
<organism evidence="10 11">
    <name type="scientific">Trichonephila clavata</name>
    <name type="common">Joro spider</name>
    <name type="synonym">Nephila clavata</name>
    <dbReference type="NCBI Taxonomy" id="2740835"/>
    <lineage>
        <taxon>Eukaryota</taxon>
        <taxon>Metazoa</taxon>
        <taxon>Ecdysozoa</taxon>
        <taxon>Arthropoda</taxon>
        <taxon>Chelicerata</taxon>
        <taxon>Arachnida</taxon>
        <taxon>Araneae</taxon>
        <taxon>Araneomorphae</taxon>
        <taxon>Entelegynae</taxon>
        <taxon>Araneoidea</taxon>
        <taxon>Nephilidae</taxon>
        <taxon>Trichonephila</taxon>
    </lineage>
</organism>
<evidence type="ECO:0000256" key="5">
    <source>
        <dbReference type="ARBA" id="ARBA00022475"/>
    </source>
</evidence>
<keyword evidence="8 9" id="KW-0472">Membrane</keyword>
<feature type="non-terminal residue" evidence="10">
    <location>
        <position position="143"/>
    </location>
</feature>
<feature type="transmembrane region" description="Helical" evidence="9">
    <location>
        <begin position="67"/>
        <end position="95"/>
    </location>
</feature>
<evidence type="ECO:0000256" key="6">
    <source>
        <dbReference type="ARBA" id="ARBA00022692"/>
    </source>
</evidence>
<protein>
    <recommendedName>
        <fullName evidence="9">Riboflavin transporter</fullName>
    </recommendedName>
</protein>
<comment type="catalytic activity">
    <reaction evidence="1 9">
        <text>riboflavin(in) = riboflavin(out)</text>
        <dbReference type="Rhea" id="RHEA:35015"/>
        <dbReference type="ChEBI" id="CHEBI:57986"/>
    </reaction>
</comment>